<proteinExistence type="inferred from homology"/>
<dbReference type="PROSITE" id="PS50290">
    <property type="entry name" value="PI3_4_KINASE_3"/>
    <property type="match status" value="1"/>
</dbReference>
<dbReference type="InterPro" id="IPR003152">
    <property type="entry name" value="FATC_dom"/>
</dbReference>
<keyword evidence="5" id="KW-0808">Transferase</keyword>
<dbReference type="InterPro" id="IPR056802">
    <property type="entry name" value="ATR-like_M-HEAT"/>
</dbReference>
<evidence type="ECO:0000256" key="15">
    <source>
        <dbReference type="ARBA" id="ARBA00048679"/>
    </source>
</evidence>
<gene>
    <name evidence="19" type="ORF">GOBAR_AA25572</name>
</gene>
<evidence type="ECO:0000256" key="12">
    <source>
        <dbReference type="ARBA" id="ARBA00023306"/>
    </source>
</evidence>
<keyword evidence="10" id="KW-0234">DNA repair</keyword>
<dbReference type="Pfam" id="PF23593">
    <property type="entry name" value="HEAT_ATR"/>
    <property type="match status" value="1"/>
</dbReference>
<dbReference type="PANTHER" id="PTHR11139">
    <property type="entry name" value="ATAXIA TELANGIECTASIA MUTATED ATM -RELATED"/>
    <property type="match status" value="1"/>
</dbReference>
<dbReference type="Proteomes" id="UP000239757">
    <property type="component" value="Unassembled WGS sequence"/>
</dbReference>
<dbReference type="InterPro" id="IPR012993">
    <property type="entry name" value="UME"/>
</dbReference>
<organism evidence="19 20">
    <name type="scientific">Gossypium barbadense</name>
    <name type="common">Sea Island cotton</name>
    <name type="synonym">Hibiscus barbadensis</name>
    <dbReference type="NCBI Taxonomy" id="3634"/>
    <lineage>
        <taxon>Eukaryota</taxon>
        <taxon>Viridiplantae</taxon>
        <taxon>Streptophyta</taxon>
        <taxon>Embryophyta</taxon>
        <taxon>Tracheophyta</taxon>
        <taxon>Spermatophyta</taxon>
        <taxon>Magnoliopsida</taxon>
        <taxon>eudicotyledons</taxon>
        <taxon>Gunneridae</taxon>
        <taxon>Pentapetalae</taxon>
        <taxon>rosids</taxon>
        <taxon>malvids</taxon>
        <taxon>Malvales</taxon>
        <taxon>Malvaceae</taxon>
        <taxon>Malvoideae</taxon>
        <taxon>Gossypium</taxon>
    </lineage>
</organism>
<reference evidence="19 20" key="1">
    <citation type="submission" date="2015-01" db="EMBL/GenBank/DDBJ databases">
        <title>Genome of allotetraploid Gossypium barbadense reveals genomic plasticity and fiber elongation in cotton evolution.</title>
        <authorList>
            <person name="Chen X."/>
            <person name="Liu X."/>
            <person name="Zhao B."/>
            <person name="Zheng H."/>
            <person name="Hu Y."/>
            <person name="Lu G."/>
            <person name="Yang C."/>
            <person name="Chen J."/>
            <person name="Shan C."/>
            <person name="Zhang L."/>
            <person name="Zhou Y."/>
            <person name="Wang L."/>
            <person name="Guo W."/>
            <person name="Bai Y."/>
            <person name="Ruan J."/>
            <person name="Shangguan X."/>
            <person name="Mao Y."/>
            <person name="Jiang J."/>
            <person name="Zhu Y."/>
            <person name="Lei J."/>
            <person name="Kang H."/>
            <person name="Chen S."/>
            <person name="He X."/>
            <person name="Wang R."/>
            <person name="Wang Y."/>
            <person name="Chen J."/>
            <person name="Wang L."/>
            <person name="Yu S."/>
            <person name="Wang B."/>
            <person name="Wei J."/>
            <person name="Song S."/>
            <person name="Lu X."/>
            <person name="Gao Z."/>
            <person name="Gu W."/>
            <person name="Deng X."/>
            <person name="Ma D."/>
            <person name="Wang S."/>
            <person name="Liang W."/>
            <person name="Fang L."/>
            <person name="Cai C."/>
            <person name="Zhu X."/>
            <person name="Zhou B."/>
            <person name="Zhang Y."/>
            <person name="Chen Z."/>
            <person name="Xu S."/>
            <person name="Zhu R."/>
            <person name="Wang S."/>
            <person name="Zhang T."/>
            <person name="Zhao G."/>
        </authorList>
    </citation>
    <scope>NUCLEOTIDE SEQUENCE [LARGE SCALE GENOMIC DNA]</scope>
    <source>
        <strain evidence="20">cv. Xinhai21</strain>
        <tissue evidence="19">Leaf</tissue>
    </source>
</reference>
<dbReference type="InterPro" id="IPR050517">
    <property type="entry name" value="DDR_Repair_Kinase"/>
</dbReference>
<comment type="subcellular location">
    <subcellularLocation>
        <location evidence="1">Nucleus</location>
    </subcellularLocation>
</comment>
<dbReference type="OrthoDB" id="381190at2759"/>
<dbReference type="InterPro" id="IPR000403">
    <property type="entry name" value="PI3/4_kinase_cat_dom"/>
</dbReference>
<sequence length="2588" mass="290071">MANTSNSRILSSLVHALRERIAATPSTPPNNNLSTCADDDALETKFRAVLPNLLNGYVVPSSSANEREVIAVLKLISNTARNFPGVFYHGKPSAVLPLIGRILPFFAEPAFSSRHGVIFETVGPLLSLLRTGSRDAYRTLFIDAMCAIEVMSYDTVPHQNLIQSISTILGEDKEGLPVFRSSAYDSSIGGCLRAMHTSCPDDVVKLTAEDLVYIFHRSMWRTKSMELKVALCTAYIRISRTCPPHIWRPESLINVLCCPEPCILLIDCVQVALSVLGPHCVGERTDHTKLVLSTSSDKLIASPKVGEKRRIIDVDNFDIKRQKIDGAIKFSNANFPRDIKITDIISYGREGYADFMHESLLLFVETLNAPRVKNYTLRPDVALTALSLLSVAFCRYPQTNMSHSIFRQLQSWIPWICEQAKLDSAITVDISVYLEGIHSMLLIQDIVGIPIIKDRNLMSLEKDKHDKVKKVIPYCLGFLSCLYGSYHGVDGIQRCSCKLFLNIKDERQIETLDYLLEGFWCSKCDSSALHKDEPNSRVMLPLEPNSLGSSHSFDFAHLYSLYIHLLFDESSEEVQLACVAAIRRVVLHGPQDALFKMRTEWVKCIDFLLLNRKKSIREAFCTQISSFLQDPVLSFLFSDGNGSSKSSEENFLDMIKNALAATEDPQIIETLLESTAEIMMAVDVYSKLFLFSLILLVDQLDNLYLTVRLNASRLIHKSCCFHFNGGFELLLSKAVYIRNELFDYLSIRLASRPKMVKEFAEAVLGVETKELLNKMIPVVLPKLVVSQQDNNQAVDTLYELAKCLNTDVVPLIVNWLPKVLAFALHQADEKELFSAVQFYHAQIGSNNQEIFAAALPALLDELICFLDGGDLNEINSSHFFEENLFKSENDVDINVVLKLPWTHTLVVPKPHLPWKSKLFSIQVASKLGPSFSSRTGFEVLDLALHDEVEEVRKEALVSMPVMVISSGLDTLANMFRRLLDRVPHMIKKVARVLTDAEDLPGFLRNHFVGLLNSIDRKMLHSEDFSLQKQALKRIEMLIKMMGSHLNTYVPKLMVILMHAIGKESLQSEGLSVLHYFIVQLAMVSPSSTKHVISQVFAALIPLLEKDTENSSAHLHKVVEILEELVLKNRVILKEHIHEFPLLPSILALTEVNKAIQEARGAMTLKNQLRDVVAGLNHENLNVRYMVVTELSKLLKLRKEDVAALVNGEGGSDMDILSSLITSLLRGCAEESRTVVGQRLKLMCADCLGALGAVDPAKLRNVSCQRFKIQCSDDDLIFELIHKHLARAFRAAPDTVVQDSAALAIQELLKIAGCEASLDENAASMSQTKKDKEPLKTSSLGIKTSYSSSGNSSRGQKLWDRFSNYVKEIIAPCLTSRFQLPNVADSASAGPIYRPSMSFRRWIFSWIKKLTAHAIGSRASIFNACRGIVRHDMQTAMYLLPYLVLNAVCHGTEEARHGITEEIQSVLNAAASENSGAAVYGVSGRQSEVCIQAVFTLLDNLGQWVDDVKQELALSQSLSSASRHQASKSKDQSLALSASQDQLLVQCKYVSELLSAIPKVTLARASFRCQAYASCLDEPDGLSGLACLRKSHSLQDQLLINKKAGNWAEVLTVCEQALQMEPTSVQRHSDVLNCLLNMCHLQAMVTHVDGLISRIPKYKKTWCMQGVQAAWRLGRWDLMNEYLSGADEEGLLCSSSESNASFDLDVAKILQAMMKRDQFSVAEKIALSKQSLIAPLAAAGMDSYTRAYPIIVKLHLLRELEDFHTLLIDESFLDKSFHLGDFGFSKVMENWESRLRFTQPSLWAREPLLAFRRLVFGASNLGAQVGYCWLQYAKLCRLAGHYETANQAILEAQASGAPNVHMEKAKLLWSTRRSDGAIAELQQSLLNMPVEVVGSAAISSITSLSLVPLNPQPLPGDTQAMNENQEIAKTLLLYSRWIHCTGQKQKEDVISLYSRVRELQPKWEKGYFYMAKYCDEVLVDARKRQEDNFELGPRMIPSASAVATSSNSNTEKYWWYNLPDVLLFYAKGLHRGHKNLFQALPRLLTLWFDFGSIYQRSSAASNRDLKNVQGKVTSIMRGCLKDLPTYQWLTVLPQLVSRICHQNEDIVKLVKNIIISVVRQYPQQALWIMAAVSKSTVPSRREAAAEIIQVARKAFSLGTNGNNLFLQFASLVDHLIKLCFHAGQPKSRTINISTEFSALKRMMPLGIIMPIQQSLTVSLPTYDVDLTESLSSDIFAGVELPSISGIADEAEILSSLQRPKKIVLLGSDGIERPFLCKPKDDLRKDARMMEFTAMINRLLSKYPESRRRKLYIRTFAVIPLTEDCGMVEWVPHTRGLRHILQDIYITCGKFDRQKTNPQIKRIYDQCSGKIPEDEMLKNKILPMFPPVFHQWFLTTFSEPAAWFRARVAYAHTTAVWSMVGHIVGLGDRHGENILFDSTTGDCVHVDFSCLFDKGLQLEKPELVPFRLTQNMIDGLGITGYEGIFLRICEITLSVLRTHRETLMSVLETFIHDPLVEWTKSHKSSGVEVQNPHAQRAISNIEARLQGVVVGVGAAPSLPLAVEGQARRLIAEAVSHKNLGKMYIWWMPWF</sequence>
<dbReference type="SUPFAM" id="SSF48371">
    <property type="entry name" value="ARM repeat"/>
    <property type="match status" value="1"/>
</dbReference>
<dbReference type="InterPro" id="IPR036940">
    <property type="entry name" value="PI3/4_kinase_cat_sf"/>
</dbReference>
<dbReference type="InterPro" id="IPR011009">
    <property type="entry name" value="Kinase-like_dom_sf"/>
</dbReference>
<dbReference type="EC" id="2.7.11.1" evidence="3"/>
<evidence type="ECO:0000259" key="16">
    <source>
        <dbReference type="PROSITE" id="PS50290"/>
    </source>
</evidence>
<keyword evidence="7" id="KW-0227">DNA damage</keyword>
<dbReference type="GO" id="GO:0000723">
    <property type="term" value="P:telomere maintenance"/>
    <property type="evidence" value="ECO:0007669"/>
    <property type="project" value="TreeGrafter"/>
</dbReference>
<accession>A0A2P5WVN0</accession>
<dbReference type="GO" id="GO:0004674">
    <property type="term" value="F:protein serine/threonine kinase activity"/>
    <property type="evidence" value="ECO:0007669"/>
    <property type="project" value="UniProtKB-KW"/>
</dbReference>
<dbReference type="SMART" id="SM01343">
    <property type="entry name" value="FATC"/>
    <property type="match status" value="1"/>
</dbReference>
<evidence type="ECO:0000259" key="18">
    <source>
        <dbReference type="PROSITE" id="PS51190"/>
    </source>
</evidence>
<dbReference type="PROSITE" id="PS00916">
    <property type="entry name" value="PI3_4_KINASE_2"/>
    <property type="match status" value="1"/>
</dbReference>
<dbReference type="Pfam" id="PF25030">
    <property type="entry name" value="M-HEAT_ATR"/>
    <property type="match status" value="1"/>
</dbReference>
<dbReference type="PANTHER" id="PTHR11139:SF69">
    <property type="entry name" value="SERINE_THREONINE-PROTEIN KINASE ATR"/>
    <property type="match status" value="1"/>
</dbReference>
<name>A0A2P5WVN0_GOSBA</name>
<dbReference type="SMART" id="SM00146">
    <property type="entry name" value="PI3Kc"/>
    <property type="match status" value="1"/>
</dbReference>
<dbReference type="FunFam" id="3.30.1010.10:FF:000036">
    <property type="entry name" value="Serine/threonine-protein kinase ATR"/>
    <property type="match status" value="1"/>
</dbReference>
<keyword evidence="4" id="KW-0723">Serine/threonine-protein kinase</keyword>
<keyword evidence="11" id="KW-0539">Nucleus</keyword>
<evidence type="ECO:0000256" key="13">
    <source>
        <dbReference type="ARBA" id="ARBA00024420"/>
    </source>
</evidence>
<dbReference type="Gene3D" id="3.30.1010.10">
    <property type="entry name" value="Phosphatidylinositol 3-kinase Catalytic Subunit, Chain A, domain 4"/>
    <property type="match status" value="1"/>
</dbReference>
<keyword evidence="9" id="KW-0067">ATP-binding</keyword>
<dbReference type="PROSITE" id="PS51190">
    <property type="entry name" value="FATC"/>
    <property type="match status" value="1"/>
</dbReference>
<dbReference type="InterPro" id="IPR057564">
    <property type="entry name" value="HEAT_ATR"/>
</dbReference>
<dbReference type="Pfam" id="PF02260">
    <property type="entry name" value="FATC"/>
    <property type="match status" value="1"/>
</dbReference>
<dbReference type="GO" id="GO:0005634">
    <property type="term" value="C:nucleus"/>
    <property type="evidence" value="ECO:0007669"/>
    <property type="project" value="UniProtKB-SubCell"/>
</dbReference>
<evidence type="ECO:0000256" key="5">
    <source>
        <dbReference type="ARBA" id="ARBA00022679"/>
    </source>
</evidence>
<dbReference type="SMART" id="SM00802">
    <property type="entry name" value="UME"/>
    <property type="match status" value="1"/>
</dbReference>
<dbReference type="Pfam" id="PF08064">
    <property type="entry name" value="UME"/>
    <property type="match status" value="1"/>
</dbReference>
<dbReference type="GO" id="GO:0000077">
    <property type="term" value="P:DNA damage checkpoint signaling"/>
    <property type="evidence" value="ECO:0007669"/>
    <property type="project" value="TreeGrafter"/>
</dbReference>
<dbReference type="GO" id="GO:0005524">
    <property type="term" value="F:ATP binding"/>
    <property type="evidence" value="ECO:0007669"/>
    <property type="project" value="UniProtKB-KW"/>
</dbReference>
<evidence type="ECO:0000256" key="6">
    <source>
        <dbReference type="ARBA" id="ARBA00022741"/>
    </source>
</evidence>
<comment type="catalytic activity">
    <reaction evidence="15">
        <text>L-seryl-[protein] + ATP = O-phospho-L-seryl-[protein] + ADP + H(+)</text>
        <dbReference type="Rhea" id="RHEA:17989"/>
        <dbReference type="Rhea" id="RHEA-COMP:9863"/>
        <dbReference type="Rhea" id="RHEA-COMP:11604"/>
        <dbReference type="ChEBI" id="CHEBI:15378"/>
        <dbReference type="ChEBI" id="CHEBI:29999"/>
        <dbReference type="ChEBI" id="CHEBI:30616"/>
        <dbReference type="ChEBI" id="CHEBI:83421"/>
        <dbReference type="ChEBI" id="CHEBI:456216"/>
        <dbReference type="EC" id="2.7.11.1"/>
    </reaction>
</comment>
<evidence type="ECO:0000256" key="11">
    <source>
        <dbReference type="ARBA" id="ARBA00023242"/>
    </source>
</evidence>
<evidence type="ECO:0000256" key="8">
    <source>
        <dbReference type="ARBA" id="ARBA00022777"/>
    </source>
</evidence>
<feature type="domain" description="FAT" evidence="17">
    <location>
        <begin position="1560"/>
        <end position="2134"/>
    </location>
</feature>
<evidence type="ECO:0000256" key="14">
    <source>
        <dbReference type="ARBA" id="ARBA00047899"/>
    </source>
</evidence>
<dbReference type="Gene3D" id="1.10.1070.11">
    <property type="entry name" value="Phosphatidylinositol 3-/4-kinase, catalytic domain"/>
    <property type="match status" value="1"/>
</dbReference>
<dbReference type="Pfam" id="PF02259">
    <property type="entry name" value="FAT"/>
    <property type="match status" value="1"/>
</dbReference>
<dbReference type="GO" id="GO:0005694">
    <property type="term" value="C:chromosome"/>
    <property type="evidence" value="ECO:0007669"/>
    <property type="project" value="TreeGrafter"/>
</dbReference>
<dbReference type="FunFam" id="1.10.1070.11:FF:000024">
    <property type="entry name" value="Serine/threonine-protein kinase ATR"/>
    <property type="match status" value="1"/>
</dbReference>
<evidence type="ECO:0000313" key="20">
    <source>
        <dbReference type="Proteomes" id="UP000239757"/>
    </source>
</evidence>
<dbReference type="CDD" id="cd00892">
    <property type="entry name" value="PIKKc_ATR"/>
    <property type="match status" value="1"/>
</dbReference>
<keyword evidence="12" id="KW-0131">Cell cycle</keyword>
<dbReference type="PROSITE" id="PS51189">
    <property type="entry name" value="FAT"/>
    <property type="match status" value="1"/>
</dbReference>
<dbReference type="EMBL" id="KZ666367">
    <property type="protein sequence ID" value="PPR95101.1"/>
    <property type="molecule type" value="Genomic_DNA"/>
</dbReference>
<evidence type="ECO:0000256" key="10">
    <source>
        <dbReference type="ARBA" id="ARBA00023204"/>
    </source>
</evidence>
<dbReference type="Pfam" id="PF00454">
    <property type="entry name" value="PI3_PI4_kinase"/>
    <property type="match status" value="1"/>
</dbReference>
<dbReference type="GO" id="GO:0006281">
    <property type="term" value="P:DNA repair"/>
    <property type="evidence" value="ECO:0007669"/>
    <property type="project" value="UniProtKB-KW"/>
</dbReference>
<comment type="similarity">
    <text evidence="2">Belongs to the PI3/PI4-kinase family. ATM subfamily.</text>
</comment>
<dbReference type="InterPro" id="IPR016024">
    <property type="entry name" value="ARM-type_fold"/>
</dbReference>
<comment type="catalytic activity">
    <reaction evidence="14">
        <text>L-threonyl-[protein] + ATP = O-phospho-L-threonyl-[protein] + ADP + H(+)</text>
        <dbReference type="Rhea" id="RHEA:46608"/>
        <dbReference type="Rhea" id="RHEA-COMP:11060"/>
        <dbReference type="Rhea" id="RHEA-COMP:11605"/>
        <dbReference type="ChEBI" id="CHEBI:15378"/>
        <dbReference type="ChEBI" id="CHEBI:30013"/>
        <dbReference type="ChEBI" id="CHEBI:30616"/>
        <dbReference type="ChEBI" id="CHEBI:61977"/>
        <dbReference type="ChEBI" id="CHEBI:456216"/>
        <dbReference type="EC" id="2.7.11.1"/>
    </reaction>
</comment>
<dbReference type="SUPFAM" id="SSF56112">
    <property type="entry name" value="Protein kinase-like (PK-like)"/>
    <property type="match status" value="1"/>
</dbReference>
<evidence type="ECO:0000256" key="3">
    <source>
        <dbReference type="ARBA" id="ARBA00012513"/>
    </source>
</evidence>
<evidence type="ECO:0000256" key="4">
    <source>
        <dbReference type="ARBA" id="ARBA00022527"/>
    </source>
</evidence>
<evidence type="ECO:0000256" key="7">
    <source>
        <dbReference type="ARBA" id="ARBA00022763"/>
    </source>
</evidence>
<dbReference type="InterPro" id="IPR014009">
    <property type="entry name" value="PIK_FAT"/>
</dbReference>
<protein>
    <recommendedName>
        <fullName evidence="13">Serine/threonine-protein kinase ATR</fullName>
        <ecNumber evidence="3">2.7.11.1</ecNumber>
    </recommendedName>
</protein>
<keyword evidence="6" id="KW-0547">Nucleotide-binding</keyword>
<evidence type="ECO:0000256" key="9">
    <source>
        <dbReference type="ARBA" id="ARBA00022840"/>
    </source>
</evidence>
<dbReference type="InterPro" id="IPR018936">
    <property type="entry name" value="PI3/4_kinase_CS"/>
</dbReference>
<feature type="domain" description="FATC" evidence="18">
    <location>
        <begin position="2556"/>
        <end position="2588"/>
    </location>
</feature>
<feature type="domain" description="PI3K/PI4K catalytic" evidence="16">
    <location>
        <begin position="2245"/>
        <end position="2558"/>
    </location>
</feature>
<dbReference type="InterPro" id="IPR003151">
    <property type="entry name" value="PIK-rel_kinase_FAT"/>
</dbReference>
<evidence type="ECO:0000313" key="19">
    <source>
        <dbReference type="EMBL" id="PPR95101.1"/>
    </source>
</evidence>
<evidence type="ECO:0000256" key="1">
    <source>
        <dbReference type="ARBA" id="ARBA00004123"/>
    </source>
</evidence>
<evidence type="ECO:0000256" key="2">
    <source>
        <dbReference type="ARBA" id="ARBA00010769"/>
    </source>
</evidence>
<keyword evidence="8" id="KW-0418">Kinase</keyword>
<evidence type="ECO:0000259" key="17">
    <source>
        <dbReference type="PROSITE" id="PS51189"/>
    </source>
</evidence>